<organism evidence="5 6">
    <name type="scientific">Crossiella cryophila</name>
    <dbReference type="NCBI Taxonomy" id="43355"/>
    <lineage>
        <taxon>Bacteria</taxon>
        <taxon>Bacillati</taxon>
        <taxon>Actinomycetota</taxon>
        <taxon>Actinomycetes</taxon>
        <taxon>Pseudonocardiales</taxon>
        <taxon>Pseudonocardiaceae</taxon>
        <taxon>Crossiella</taxon>
    </lineage>
</organism>
<dbReference type="EMBL" id="JACHMH010000001">
    <property type="protein sequence ID" value="MBB4680604.1"/>
    <property type="molecule type" value="Genomic_DNA"/>
</dbReference>
<dbReference type="InterPro" id="IPR009057">
    <property type="entry name" value="Homeodomain-like_sf"/>
</dbReference>
<dbReference type="PRINTS" id="PR00032">
    <property type="entry name" value="HTHARAC"/>
</dbReference>
<keyword evidence="3" id="KW-0804">Transcription</keyword>
<dbReference type="GO" id="GO:0003700">
    <property type="term" value="F:DNA-binding transcription factor activity"/>
    <property type="evidence" value="ECO:0007669"/>
    <property type="project" value="InterPro"/>
</dbReference>
<feature type="domain" description="HTH araC/xylS-type" evidence="4">
    <location>
        <begin position="209"/>
        <end position="310"/>
    </location>
</feature>
<dbReference type="AlphaFoldDB" id="A0A7W7FYZ4"/>
<name>A0A7W7FYZ4_9PSEU</name>
<sequence>MIETWFRTTDVPAADRFDYWHTLATGLCGPSRIDSLAVEPFHAEGRALDLGAMGVVTDSKSAFSMARSSAQARRDSVEHCYLTLVEDGLVGCDQDGRQSTLTAGEMIIHHSMSASVTSAVTTGRSVMLHFPRTLLPPVALDLLATKLSGREGLGGLVAGGLRELAVLPADRDEEMARLAGITLDLLAALCHRELGTERPAATTPAALLGQVRAFIRTHLGDPDLAPATVAAAHHISVRYLHRLFQQEGQTVAGWIRDQRLENCRRDLANPALHDRPVHAVARRWGFTDSAHFNRTFRAAFGLPPGEYRKLAQVPVPAQRVLS</sequence>
<dbReference type="InterPro" id="IPR018060">
    <property type="entry name" value="HTH_AraC"/>
</dbReference>
<dbReference type="Proteomes" id="UP000533598">
    <property type="component" value="Unassembled WGS sequence"/>
</dbReference>
<dbReference type="InterPro" id="IPR035418">
    <property type="entry name" value="AraC-bd_2"/>
</dbReference>
<dbReference type="InterPro" id="IPR050204">
    <property type="entry name" value="AraC_XylS_family_regulators"/>
</dbReference>
<protein>
    <submittedName>
        <fullName evidence="5">AraC-like DNA-binding protein</fullName>
    </submittedName>
</protein>
<accession>A0A7W7FYZ4</accession>
<dbReference type="GO" id="GO:0043565">
    <property type="term" value="F:sequence-specific DNA binding"/>
    <property type="evidence" value="ECO:0007669"/>
    <property type="project" value="InterPro"/>
</dbReference>
<evidence type="ECO:0000259" key="4">
    <source>
        <dbReference type="PROSITE" id="PS01124"/>
    </source>
</evidence>
<dbReference type="RefSeq" id="WP_185006538.1">
    <property type="nucleotide sequence ID" value="NZ_BAAAUI010000005.1"/>
</dbReference>
<dbReference type="Pfam" id="PF14525">
    <property type="entry name" value="AraC_binding_2"/>
    <property type="match status" value="1"/>
</dbReference>
<evidence type="ECO:0000256" key="3">
    <source>
        <dbReference type="ARBA" id="ARBA00023163"/>
    </source>
</evidence>
<comment type="caution">
    <text evidence="5">The sequence shown here is derived from an EMBL/GenBank/DDBJ whole genome shotgun (WGS) entry which is preliminary data.</text>
</comment>
<keyword evidence="2 5" id="KW-0238">DNA-binding</keyword>
<dbReference type="PANTHER" id="PTHR46796">
    <property type="entry name" value="HTH-TYPE TRANSCRIPTIONAL ACTIVATOR RHAS-RELATED"/>
    <property type="match status" value="1"/>
</dbReference>
<dbReference type="Pfam" id="PF12833">
    <property type="entry name" value="HTH_18"/>
    <property type="match status" value="1"/>
</dbReference>
<dbReference type="SMART" id="SM00342">
    <property type="entry name" value="HTH_ARAC"/>
    <property type="match status" value="1"/>
</dbReference>
<proteinExistence type="predicted"/>
<keyword evidence="1" id="KW-0805">Transcription regulation</keyword>
<dbReference type="Gene3D" id="1.10.10.60">
    <property type="entry name" value="Homeodomain-like"/>
    <property type="match status" value="1"/>
</dbReference>
<evidence type="ECO:0000313" key="6">
    <source>
        <dbReference type="Proteomes" id="UP000533598"/>
    </source>
</evidence>
<keyword evidence="6" id="KW-1185">Reference proteome</keyword>
<dbReference type="SUPFAM" id="SSF46689">
    <property type="entry name" value="Homeodomain-like"/>
    <property type="match status" value="1"/>
</dbReference>
<evidence type="ECO:0000256" key="2">
    <source>
        <dbReference type="ARBA" id="ARBA00023125"/>
    </source>
</evidence>
<evidence type="ECO:0000256" key="1">
    <source>
        <dbReference type="ARBA" id="ARBA00023015"/>
    </source>
</evidence>
<dbReference type="InterPro" id="IPR020449">
    <property type="entry name" value="Tscrpt_reg_AraC-type_HTH"/>
</dbReference>
<reference evidence="5 6" key="1">
    <citation type="submission" date="2020-08" db="EMBL/GenBank/DDBJ databases">
        <title>Sequencing the genomes of 1000 actinobacteria strains.</title>
        <authorList>
            <person name="Klenk H.-P."/>
        </authorList>
    </citation>
    <scope>NUCLEOTIDE SEQUENCE [LARGE SCALE GENOMIC DNA]</scope>
    <source>
        <strain evidence="5 6">DSM 44230</strain>
    </source>
</reference>
<gene>
    <name evidence="5" type="ORF">HNR67_006722</name>
</gene>
<evidence type="ECO:0000313" key="5">
    <source>
        <dbReference type="EMBL" id="MBB4680604.1"/>
    </source>
</evidence>
<dbReference type="PANTHER" id="PTHR46796:SF6">
    <property type="entry name" value="ARAC SUBFAMILY"/>
    <property type="match status" value="1"/>
</dbReference>
<dbReference type="PROSITE" id="PS01124">
    <property type="entry name" value="HTH_ARAC_FAMILY_2"/>
    <property type="match status" value="1"/>
</dbReference>